<reference evidence="1 2" key="1">
    <citation type="journal article" date="2021" name="Elife">
        <title>Chloroplast acquisition without the gene transfer in kleptoplastic sea slugs, Plakobranchus ocellatus.</title>
        <authorList>
            <person name="Maeda T."/>
            <person name="Takahashi S."/>
            <person name="Yoshida T."/>
            <person name="Shimamura S."/>
            <person name="Takaki Y."/>
            <person name="Nagai Y."/>
            <person name="Toyoda A."/>
            <person name="Suzuki Y."/>
            <person name="Arimoto A."/>
            <person name="Ishii H."/>
            <person name="Satoh N."/>
            <person name="Nishiyama T."/>
            <person name="Hasebe M."/>
            <person name="Maruyama T."/>
            <person name="Minagawa J."/>
            <person name="Obokata J."/>
            <person name="Shigenobu S."/>
        </authorList>
    </citation>
    <scope>NUCLEOTIDE SEQUENCE [LARGE SCALE GENOMIC DNA]</scope>
</reference>
<dbReference type="AlphaFoldDB" id="A0AAV4D6J9"/>
<accession>A0AAV4D6J9</accession>
<evidence type="ECO:0000313" key="1">
    <source>
        <dbReference type="EMBL" id="GFO39683.1"/>
    </source>
</evidence>
<name>A0AAV4D6J9_9GAST</name>
<evidence type="ECO:0000313" key="2">
    <source>
        <dbReference type="Proteomes" id="UP000735302"/>
    </source>
</evidence>
<proteinExistence type="predicted"/>
<comment type="caution">
    <text evidence="1">The sequence shown here is derived from an EMBL/GenBank/DDBJ whole genome shotgun (WGS) entry which is preliminary data.</text>
</comment>
<protein>
    <recommendedName>
        <fullName evidence="3">Secreted protein</fullName>
    </recommendedName>
</protein>
<sequence length="106" mass="11937">MRLLRFLSGKSGGKLISTVTVLTWSHCLDGEYETRAAKRPTHFCTTCSFLTLHGLERTSKSEMRVYHSQHVHRPVLELQTLTLTLFTSSSSLDFLPLLSVRVMPGS</sequence>
<gene>
    <name evidence="1" type="ORF">PoB_006618800</name>
</gene>
<evidence type="ECO:0008006" key="3">
    <source>
        <dbReference type="Google" id="ProtNLM"/>
    </source>
</evidence>
<dbReference type="Proteomes" id="UP000735302">
    <property type="component" value="Unassembled WGS sequence"/>
</dbReference>
<dbReference type="EMBL" id="BLXT01007504">
    <property type="protein sequence ID" value="GFO39683.1"/>
    <property type="molecule type" value="Genomic_DNA"/>
</dbReference>
<organism evidence="1 2">
    <name type="scientific">Plakobranchus ocellatus</name>
    <dbReference type="NCBI Taxonomy" id="259542"/>
    <lineage>
        <taxon>Eukaryota</taxon>
        <taxon>Metazoa</taxon>
        <taxon>Spiralia</taxon>
        <taxon>Lophotrochozoa</taxon>
        <taxon>Mollusca</taxon>
        <taxon>Gastropoda</taxon>
        <taxon>Heterobranchia</taxon>
        <taxon>Euthyneura</taxon>
        <taxon>Panpulmonata</taxon>
        <taxon>Sacoglossa</taxon>
        <taxon>Placobranchoidea</taxon>
        <taxon>Plakobranchidae</taxon>
        <taxon>Plakobranchus</taxon>
    </lineage>
</organism>
<keyword evidence="2" id="KW-1185">Reference proteome</keyword>